<dbReference type="Gene3D" id="1.20.5.100">
    <property type="entry name" value="Cytochrome c1, transmembrane anchor, C-terminal"/>
    <property type="match status" value="1"/>
</dbReference>
<feature type="binding site" evidence="9">
    <location>
        <position position="148"/>
    </location>
    <ligand>
        <name>NAD(+)</name>
        <dbReference type="ChEBI" id="CHEBI:57540"/>
    </ligand>
</feature>
<feature type="non-terminal residue" evidence="11">
    <location>
        <position position="1"/>
    </location>
</feature>
<keyword evidence="5 9" id="KW-0520">NAD</keyword>
<dbReference type="GO" id="GO:0006024">
    <property type="term" value="P:glycosaminoglycan biosynthetic process"/>
    <property type="evidence" value="ECO:0007669"/>
    <property type="project" value="TreeGrafter"/>
</dbReference>
<dbReference type="InterPro" id="IPR028357">
    <property type="entry name" value="UDPglc_DH_bac"/>
</dbReference>
<reference evidence="11 12" key="1">
    <citation type="submission" date="2016-05" db="EMBL/GenBank/DDBJ databases">
        <title>Nuclear genome of Blastocystis sp. subtype 1 NandII.</title>
        <authorList>
            <person name="Gentekaki E."/>
            <person name="Curtis B."/>
            <person name="Stairs C."/>
            <person name="Eme L."/>
            <person name="Herman E."/>
            <person name="Klimes V."/>
            <person name="Arias M.C."/>
            <person name="Elias M."/>
            <person name="Hilliou F."/>
            <person name="Klute M."/>
            <person name="Malik S.-B."/>
            <person name="Pightling A."/>
            <person name="Rachubinski R."/>
            <person name="Salas D."/>
            <person name="Schlacht A."/>
            <person name="Suga H."/>
            <person name="Archibald J."/>
            <person name="Ball S.G."/>
            <person name="Clark G."/>
            <person name="Dacks J."/>
            <person name="Van Der Giezen M."/>
            <person name="Tsaousis A."/>
            <person name="Roger A."/>
        </authorList>
    </citation>
    <scope>NUCLEOTIDE SEQUENCE [LARGE SCALE GENOMIC DNA]</scope>
    <source>
        <strain evidence="12">ATCC 50177 / NandII</strain>
    </source>
</reference>
<dbReference type="InterPro" id="IPR028356">
    <property type="entry name" value="UDPglc_DH_euk"/>
</dbReference>
<dbReference type="PANTHER" id="PTHR11374">
    <property type="entry name" value="UDP-GLUCOSE DEHYDROGENASE/UDP-MANNAC DEHYDROGENASE"/>
    <property type="match status" value="1"/>
</dbReference>
<proteinExistence type="inferred from homology"/>
<accession>A0A196SCF8</accession>
<evidence type="ECO:0000256" key="2">
    <source>
        <dbReference type="ARBA" id="ARBA00006601"/>
    </source>
</evidence>
<feature type="binding site" evidence="8">
    <location>
        <position position="75"/>
    </location>
    <ligand>
        <name>substrate</name>
    </ligand>
</feature>
<dbReference type="OrthoDB" id="5059218at2759"/>
<dbReference type="UniPathway" id="UPA00038">
    <property type="reaction ID" value="UER00491"/>
</dbReference>
<dbReference type="Gene3D" id="3.40.50.720">
    <property type="entry name" value="NAD(P)-binding Rossmann-like Domain"/>
    <property type="match status" value="1"/>
</dbReference>
<feature type="binding site" evidence="8">
    <location>
        <position position="22"/>
    </location>
    <ligand>
        <name>substrate</name>
    </ligand>
</feature>
<evidence type="ECO:0000256" key="6">
    <source>
        <dbReference type="ARBA" id="ARBA00047473"/>
    </source>
</evidence>
<comment type="catalytic activity">
    <reaction evidence="6">
        <text>UDP-alpha-D-glucose + 2 NAD(+) + H2O = UDP-alpha-D-glucuronate + 2 NADH + 3 H(+)</text>
        <dbReference type="Rhea" id="RHEA:23596"/>
        <dbReference type="ChEBI" id="CHEBI:15377"/>
        <dbReference type="ChEBI" id="CHEBI:15378"/>
        <dbReference type="ChEBI" id="CHEBI:57540"/>
        <dbReference type="ChEBI" id="CHEBI:57945"/>
        <dbReference type="ChEBI" id="CHEBI:58052"/>
        <dbReference type="ChEBI" id="CHEBI:58885"/>
        <dbReference type="EC" id="1.1.1.22"/>
    </reaction>
</comment>
<gene>
    <name evidence="11" type="ORF">AV274_4618</name>
</gene>
<feature type="active site" description="Nucleophile" evidence="7">
    <location>
        <position position="78"/>
    </location>
</feature>
<comment type="similarity">
    <text evidence="2">Belongs to the UDP-glucose/GDP-mannose dehydrogenase family.</text>
</comment>
<dbReference type="GO" id="GO:0003979">
    <property type="term" value="F:UDP-glucose 6-dehydrogenase activity"/>
    <property type="evidence" value="ECO:0007669"/>
    <property type="project" value="UniProtKB-EC"/>
</dbReference>
<name>A0A196SCF8_BLAHN</name>
<evidence type="ECO:0000256" key="1">
    <source>
        <dbReference type="ARBA" id="ARBA00004701"/>
    </source>
</evidence>
<feature type="binding site" evidence="9">
    <location>
        <position position="81"/>
    </location>
    <ligand>
        <name>NAD(+)</name>
        <dbReference type="ChEBI" id="CHEBI:57540"/>
    </ligand>
</feature>
<dbReference type="SMART" id="SM00984">
    <property type="entry name" value="UDPG_MGDP_dh_C"/>
    <property type="match status" value="1"/>
</dbReference>
<dbReference type="SUPFAM" id="SSF52413">
    <property type="entry name" value="UDP-glucose/GDP-mannose dehydrogenase C-terminal domain"/>
    <property type="match status" value="1"/>
</dbReference>
<evidence type="ECO:0000256" key="3">
    <source>
        <dbReference type="ARBA" id="ARBA00012954"/>
    </source>
</evidence>
<organism evidence="11 12">
    <name type="scientific">Blastocystis sp. subtype 1 (strain ATCC 50177 / NandII)</name>
    <dbReference type="NCBI Taxonomy" id="478820"/>
    <lineage>
        <taxon>Eukaryota</taxon>
        <taxon>Sar</taxon>
        <taxon>Stramenopiles</taxon>
        <taxon>Bigyra</taxon>
        <taxon>Opalozoa</taxon>
        <taxon>Opalinata</taxon>
        <taxon>Blastocystidae</taxon>
        <taxon>Blastocystis</taxon>
    </lineage>
</organism>
<dbReference type="GO" id="GO:0000271">
    <property type="term" value="P:polysaccharide biosynthetic process"/>
    <property type="evidence" value="ECO:0007669"/>
    <property type="project" value="InterPro"/>
</dbReference>
<evidence type="ECO:0000256" key="5">
    <source>
        <dbReference type="ARBA" id="ARBA00023027"/>
    </source>
</evidence>
<evidence type="ECO:0000259" key="10">
    <source>
        <dbReference type="SMART" id="SM00984"/>
    </source>
</evidence>
<comment type="pathway">
    <text evidence="1">Nucleotide-sugar biosynthesis; UDP-alpha-D-glucuronate biosynthesis; UDP-alpha-D-glucuronate from UDP-alpha-D-glucose: step 1/1.</text>
</comment>
<evidence type="ECO:0000256" key="4">
    <source>
        <dbReference type="ARBA" id="ARBA00023002"/>
    </source>
</evidence>
<dbReference type="STRING" id="478820.A0A196SCF8"/>
<dbReference type="InterPro" id="IPR014026">
    <property type="entry name" value="UDP-Glc/GDP-Man_DH_dimer"/>
</dbReference>
<dbReference type="InterPro" id="IPR017476">
    <property type="entry name" value="UDP-Glc/GDP-Man"/>
</dbReference>
<dbReference type="Pfam" id="PF03720">
    <property type="entry name" value="UDPG_MGDP_dh_C"/>
    <property type="match status" value="1"/>
</dbReference>
<keyword evidence="4" id="KW-0560">Oxidoreductase</keyword>
<comment type="caution">
    <text evidence="11">The sequence shown here is derived from an EMBL/GenBank/DDBJ whole genome shotgun (WGS) entry which is preliminary data.</text>
</comment>
<evidence type="ECO:0000256" key="8">
    <source>
        <dbReference type="PIRSR" id="PIRSR500134-2"/>
    </source>
</evidence>
<dbReference type="PANTHER" id="PTHR11374:SF3">
    <property type="entry name" value="UDP-GLUCOSE 6-DEHYDROGENASE"/>
    <property type="match status" value="1"/>
</dbReference>
<dbReference type="InterPro" id="IPR014027">
    <property type="entry name" value="UDP-Glc/GDP-Man_DH_C"/>
</dbReference>
<evidence type="ECO:0000313" key="12">
    <source>
        <dbReference type="Proteomes" id="UP000078348"/>
    </source>
</evidence>
<protein>
    <recommendedName>
        <fullName evidence="3">UDP-glucose 6-dehydrogenase</fullName>
        <ecNumber evidence="3">1.1.1.22</ecNumber>
    </recommendedName>
</protein>
<dbReference type="AlphaFoldDB" id="A0A196SCF8"/>
<evidence type="ECO:0000313" key="11">
    <source>
        <dbReference type="EMBL" id="OAO13694.1"/>
    </source>
</evidence>
<keyword evidence="12" id="KW-1185">Reference proteome</keyword>
<dbReference type="InterPro" id="IPR008927">
    <property type="entry name" value="6-PGluconate_DH-like_C_sf"/>
</dbReference>
<dbReference type="Pfam" id="PF00984">
    <property type="entry name" value="UDPG_MGDP_dh"/>
    <property type="match status" value="1"/>
</dbReference>
<feature type="binding site" evidence="8">
    <location>
        <position position="141"/>
    </location>
    <ligand>
        <name>substrate</name>
    </ligand>
</feature>
<dbReference type="PIRSF" id="PIRSF000124">
    <property type="entry name" value="UDPglc_GDPman_dh"/>
    <property type="match status" value="1"/>
</dbReference>
<feature type="domain" description="UDP-glucose/GDP-mannose dehydrogenase C-terminal" evidence="10">
    <location>
        <begin position="134"/>
        <end position="252"/>
    </location>
</feature>
<dbReference type="FunFam" id="3.40.50.720:FF:000114">
    <property type="entry name" value="UDP-glucose 6-dehydrogenase"/>
    <property type="match status" value="1"/>
</dbReference>
<dbReference type="PIRSF" id="PIRSF500134">
    <property type="entry name" value="UDPglc_DH_bac"/>
    <property type="match status" value="1"/>
</dbReference>
<dbReference type="EC" id="1.1.1.22" evidence="3"/>
<dbReference type="Proteomes" id="UP000078348">
    <property type="component" value="Unassembled WGS sequence"/>
</dbReference>
<feature type="binding site" evidence="8">
    <location>
        <begin position="67"/>
        <end position="71"/>
    </location>
    <ligand>
        <name>substrate</name>
    </ligand>
</feature>
<dbReference type="GO" id="GO:0005634">
    <property type="term" value="C:nucleus"/>
    <property type="evidence" value="ECO:0007669"/>
    <property type="project" value="TreeGrafter"/>
</dbReference>
<dbReference type="GO" id="GO:0051287">
    <property type="term" value="F:NAD binding"/>
    <property type="evidence" value="ECO:0007669"/>
    <property type="project" value="InterPro"/>
</dbReference>
<dbReference type="GO" id="GO:0006065">
    <property type="term" value="P:UDP-glucuronate biosynthetic process"/>
    <property type="evidence" value="ECO:0007669"/>
    <property type="project" value="UniProtKB-UniPathway"/>
</dbReference>
<dbReference type="InterPro" id="IPR036220">
    <property type="entry name" value="UDP-Glc/GDP-Man_DH_C_sf"/>
</dbReference>
<dbReference type="EMBL" id="LXWW01000341">
    <property type="protein sequence ID" value="OAO13694.1"/>
    <property type="molecule type" value="Genomic_DNA"/>
</dbReference>
<dbReference type="SUPFAM" id="SSF48179">
    <property type="entry name" value="6-phosphogluconate dehydrogenase C-terminal domain-like"/>
    <property type="match status" value="1"/>
</dbReference>
<evidence type="ECO:0000256" key="9">
    <source>
        <dbReference type="PIRSR" id="PIRSR500134-3"/>
    </source>
</evidence>
<sequence length="270" mass="30640">YAVWVPRDRIITMNTWSSELSKLTANSFLAQRISSINAISAVCEKVGADVSEVSRAIGADSRIGSRFLQASVGYGGSCFQKDVLDLVYLAETYGLPEVAEYWKWVVRMNDYQKERFARRVIHDMFDTVAGKHLAMFGYAFKKDTGDTRETAAAYVSKILLEEQAHIVAYDPKTTETSMYMELEYTCGVSEATCPQLKKDMVMVKDPYEAAKGAHAILVMTEWDMFKDLDYERIYADMQKPAFLFDGRNILDHAKLRKIGFQVYAIGKPVY</sequence>
<evidence type="ECO:0000256" key="7">
    <source>
        <dbReference type="PIRSR" id="PIRSR500134-1"/>
    </source>
</evidence>
<dbReference type="FunFam" id="1.20.5.100:FF:000001">
    <property type="entry name" value="UDP-glucose 6-dehydrogenase"/>
    <property type="match status" value="1"/>
</dbReference>